<dbReference type="InterPro" id="IPR023614">
    <property type="entry name" value="Porin_dom_sf"/>
</dbReference>
<accession>A0A2W7NG16</accession>
<feature type="compositionally biased region" description="Acidic residues" evidence="1">
    <location>
        <begin position="77"/>
        <end position="86"/>
    </location>
</feature>
<evidence type="ECO:0000256" key="1">
    <source>
        <dbReference type="SAM" id="MobiDB-lite"/>
    </source>
</evidence>
<keyword evidence="5" id="KW-1185">Reference proteome</keyword>
<evidence type="ECO:0000259" key="3">
    <source>
        <dbReference type="Pfam" id="PF13609"/>
    </source>
</evidence>
<dbReference type="Pfam" id="PF13609">
    <property type="entry name" value="Porin_4"/>
    <property type="match status" value="1"/>
</dbReference>
<dbReference type="EMBL" id="QKZL01000002">
    <property type="protein sequence ID" value="PZX18850.1"/>
    <property type="molecule type" value="Genomic_DNA"/>
</dbReference>
<dbReference type="Gene3D" id="2.40.160.10">
    <property type="entry name" value="Porin"/>
    <property type="match status" value="1"/>
</dbReference>
<dbReference type="InterPro" id="IPR033900">
    <property type="entry name" value="Gram_neg_porin_domain"/>
</dbReference>
<organism evidence="4 5">
    <name type="scientific">Palleronia aestuarii</name>
    <dbReference type="NCBI Taxonomy" id="568105"/>
    <lineage>
        <taxon>Bacteria</taxon>
        <taxon>Pseudomonadati</taxon>
        <taxon>Pseudomonadota</taxon>
        <taxon>Alphaproteobacteria</taxon>
        <taxon>Rhodobacterales</taxon>
        <taxon>Roseobacteraceae</taxon>
        <taxon>Palleronia</taxon>
    </lineage>
</organism>
<dbReference type="AlphaFoldDB" id="A0A2W7NG16"/>
<feature type="region of interest" description="Disordered" evidence="1">
    <location>
        <begin position="77"/>
        <end position="99"/>
    </location>
</feature>
<reference evidence="4 5" key="1">
    <citation type="submission" date="2018-06" db="EMBL/GenBank/DDBJ databases">
        <title>Genomic Encyclopedia of Archaeal and Bacterial Type Strains, Phase II (KMG-II): from individual species to whole genera.</title>
        <authorList>
            <person name="Goeker M."/>
        </authorList>
    </citation>
    <scope>NUCLEOTIDE SEQUENCE [LARGE SCALE GENOMIC DNA]</scope>
    <source>
        <strain evidence="4 5">DSM 22009</strain>
    </source>
</reference>
<evidence type="ECO:0000256" key="2">
    <source>
        <dbReference type="SAM" id="SignalP"/>
    </source>
</evidence>
<evidence type="ECO:0000313" key="5">
    <source>
        <dbReference type="Proteomes" id="UP000248916"/>
    </source>
</evidence>
<protein>
    <submittedName>
        <fullName evidence="4">Outer membrane protein OmpU</fullName>
    </submittedName>
</protein>
<dbReference type="Proteomes" id="UP000248916">
    <property type="component" value="Unassembled WGS sequence"/>
</dbReference>
<feature type="domain" description="Porin" evidence="3">
    <location>
        <begin position="7"/>
        <end position="354"/>
    </location>
</feature>
<keyword evidence="2" id="KW-0732">Signal</keyword>
<feature type="chain" id="PRO_5016012252" evidence="2">
    <location>
        <begin position="21"/>
        <end position="372"/>
    </location>
</feature>
<gene>
    <name evidence="4" type="ORF">LX81_00543</name>
</gene>
<proteinExistence type="predicted"/>
<name>A0A2W7NG16_9RHOB</name>
<dbReference type="GO" id="GO:0015288">
    <property type="term" value="F:porin activity"/>
    <property type="evidence" value="ECO:0007669"/>
    <property type="project" value="InterPro"/>
</dbReference>
<dbReference type="RefSeq" id="WP_170133830.1">
    <property type="nucleotide sequence ID" value="NZ_QKZL01000002.1"/>
</dbReference>
<dbReference type="SUPFAM" id="SSF56935">
    <property type="entry name" value="Porins"/>
    <property type="match status" value="1"/>
</dbReference>
<comment type="caution">
    <text evidence="4">The sequence shown here is derived from an EMBL/GenBank/DDBJ whole genome shotgun (WGS) entry which is preliminary data.</text>
</comment>
<sequence length="372" mass="39130">MKQILFATTALVASTSFAMADVDISGFAEMGIFGGENTDGSEIDTQFHTDIDATFSMSGETDNGLTFGASVDLDEQIGDNNADDGLGESGATRDDSDDGGATMFVSGSLGTLTMGDTDGAYDFALSESIIGATLRDDNEHLGYSGNNEMDGLYDGQIVRYDYTFGAFTVAVSAEIDDAPDSGLIDFDNFDGQGFTTNEIGSFLETQAAEIDNDTVLSVGGRYQGTFGAADFGVGVGYQRAGNDQIVSITTNEAGDAITDVEFENEAVEAYGFSVDFSMENGFQGVLDYSEYDNLAGLDNHLGLAAGYEFGALLVALNYGKFELEDGGDNSGYALTANYDLGGGAQLQGGYAQNKPESGEDYDRFSFGIAMSF</sequence>
<dbReference type="GO" id="GO:0016020">
    <property type="term" value="C:membrane"/>
    <property type="evidence" value="ECO:0007669"/>
    <property type="project" value="InterPro"/>
</dbReference>
<feature type="signal peptide" evidence="2">
    <location>
        <begin position="1"/>
        <end position="20"/>
    </location>
</feature>
<evidence type="ECO:0000313" key="4">
    <source>
        <dbReference type="EMBL" id="PZX18850.1"/>
    </source>
</evidence>